<evidence type="ECO:0000256" key="4">
    <source>
        <dbReference type="ARBA" id="ARBA00022771"/>
    </source>
</evidence>
<reference evidence="9" key="2">
    <citation type="submission" date="2025-09" db="UniProtKB">
        <authorList>
            <consortium name="Ensembl"/>
        </authorList>
    </citation>
    <scope>IDENTIFICATION</scope>
</reference>
<evidence type="ECO:0000256" key="7">
    <source>
        <dbReference type="PROSITE-ProRule" id="PRU00042"/>
    </source>
</evidence>
<evidence type="ECO:0000313" key="10">
    <source>
        <dbReference type="Proteomes" id="UP000472260"/>
    </source>
</evidence>
<name>A0A671LVT8_9TELE</name>
<dbReference type="PROSITE" id="PS00028">
    <property type="entry name" value="ZINC_FINGER_C2H2_1"/>
    <property type="match status" value="1"/>
</dbReference>
<dbReference type="AlphaFoldDB" id="A0A671LVT8"/>
<evidence type="ECO:0000259" key="8">
    <source>
        <dbReference type="PROSITE" id="PS50157"/>
    </source>
</evidence>
<evidence type="ECO:0000256" key="5">
    <source>
        <dbReference type="ARBA" id="ARBA00022833"/>
    </source>
</evidence>
<dbReference type="GO" id="GO:0000981">
    <property type="term" value="F:DNA-binding transcription factor activity, RNA polymerase II-specific"/>
    <property type="evidence" value="ECO:0007669"/>
    <property type="project" value="TreeGrafter"/>
</dbReference>
<keyword evidence="4 7" id="KW-0863">Zinc-finger</keyword>
<dbReference type="PANTHER" id="PTHR24381">
    <property type="entry name" value="ZINC FINGER PROTEIN"/>
    <property type="match status" value="1"/>
</dbReference>
<accession>A0A671LVT8</accession>
<evidence type="ECO:0000256" key="2">
    <source>
        <dbReference type="ARBA" id="ARBA00022723"/>
    </source>
</evidence>
<dbReference type="Proteomes" id="UP000472260">
    <property type="component" value="Unassembled WGS sequence"/>
</dbReference>
<keyword evidence="2" id="KW-0479">Metal-binding</keyword>
<protein>
    <recommendedName>
        <fullName evidence="8">C2H2-type domain-containing protein</fullName>
    </recommendedName>
</protein>
<dbReference type="Ensembl" id="ENSSANT00000026199.1">
    <property type="protein sequence ID" value="ENSSANP00000024594.1"/>
    <property type="gene ID" value="ENSSANG00000012667.1"/>
</dbReference>
<dbReference type="GO" id="GO:0008270">
    <property type="term" value="F:zinc ion binding"/>
    <property type="evidence" value="ECO:0007669"/>
    <property type="project" value="UniProtKB-KW"/>
</dbReference>
<dbReference type="SUPFAM" id="SSF57667">
    <property type="entry name" value="beta-beta-alpha zinc fingers"/>
    <property type="match status" value="1"/>
</dbReference>
<evidence type="ECO:0000313" key="9">
    <source>
        <dbReference type="Ensembl" id="ENSSANP00000024594.1"/>
    </source>
</evidence>
<feature type="domain" description="C2H2-type" evidence="8">
    <location>
        <begin position="215"/>
        <end position="242"/>
    </location>
</feature>
<reference evidence="9" key="1">
    <citation type="submission" date="2025-08" db="UniProtKB">
        <authorList>
            <consortium name="Ensembl"/>
        </authorList>
    </citation>
    <scope>IDENTIFICATION</scope>
</reference>
<dbReference type="SMART" id="SM00355">
    <property type="entry name" value="ZnF_C2H2"/>
    <property type="match status" value="3"/>
</dbReference>
<keyword evidence="3" id="KW-0677">Repeat</keyword>
<comment type="subcellular location">
    <subcellularLocation>
        <location evidence="1">Nucleus</location>
    </subcellularLocation>
</comment>
<keyword evidence="6" id="KW-0539">Nucleus</keyword>
<proteinExistence type="predicted"/>
<dbReference type="InterPro" id="IPR013087">
    <property type="entry name" value="Znf_C2H2_type"/>
</dbReference>
<dbReference type="PANTHER" id="PTHR24381:SF393">
    <property type="entry name" value="CHROMATIN-LINKED ADAPTOR FOR MSL PROTEINS, ISOFORM B"/>
    <property type="match status" value="1"/>
</dbReference>
<feature type="domain" description="C2H2-type" evidence="8">
    <location>
        <begin position="160"/>
        <end position="187"/>
    </location>
</feature>
<keyword evidence="5" id="KW-0862">Zinc</keyword>
<evidence type="ECO:0000256" key="6">
    <source>
        <dbReference type="ARBA" id="ARBA00023242"/>
    </source>
</evidence>
<dbReference type="Gene3D" id="3.30.160.60">
    <property type="entry name" value="Classic Zinc Finger"/>
    <property type="match status" value="2"/>
</dbReference>
<evidence type="ECO:0000256" key="1">
    <source>
        <dbReference type="ARBA" id="ARBA00004123"/>
    </source>
</evidence>
<evidence type="ECO:0000256" key="3">
    <source>
        <dbReference type="ARBA" id="ARBA00022737"/>
    </source>
</evidence>
<feature type="domain" description="C2H2-type" evidence="8">
    <location>
        <begin position="188"/>
        <end position="214"/>
    </location>
</feature>
<organism evidence="9 10">
    <name type="scientific">Sinocyclocheilus anshuiensis</name>
    <dbReference type="NCBI Taxonomy" id="1608454"/>
    <lineage>
        <taxon>Eukaryota</taxon>
        <taxon>Metazoa</taxon>
        <taxon>Chordata</taxon>
        <taxon>Craniata</taxon>
        <taxon>Vertebrata</taxon>
        <taxon>Euteleostomi</taxon>
        <taxon>Actinopterygii</taxon>
        <taxon>Neopterygii</taxon>
        <taxon>Teleostei</taxon>
        <taxon>Ostariophysi</taxon>
        <taxon>Cypriniformes</taxon>
        <taxon>Cyprinidae</taxon>
        <taxon>Cyprininae</taxon>
        <taxon>Sinocyclocheilus</taxon>
    </lineage>
</organism>
<keyword evidence="10" id="KW-1185">Reference proteome</keyword>
<dbReference type="GO" id="GO:0005634">
    <property type="term" value="C:nucleus"/>
    <property type="evidence" value="ECO:0007669"/>
    <property type="project" value="UniProtKB-SubCell"/>
</dbReference>
<sequence>MVSTAPDPTPAVTTLGSAEALTLHQLLQATPVIPAKVTDLVPQVVAVPQTLVRPHFPPISLVVSFSPTVNVFAPGLVSANRPVLRQMPPANIRPLPVNIPLMTSVTCPTLVSTLIGNNQPQIPLAQVKAPLQIVAMFVNRNRDLALQKRLKQSWRSKTIFPCRQCGAVSRQPSLRVRHRYLHRGSRLYRCQCGRSFQRQLHLLRHQVQHAESVRFVCARCGNTFEGAHKLTWHKQKHRNGRRCAKKKCKVAFDCSCGQMFTRPSALLWHMLKNSNLSKHTRKNSQSFCFREM</sequence>
<dbReference type="PROSITE" id="PS50157">
    <property type="entry name" value="ZINC_FINGER_C2H2_2"/>
    <property type="match status" value="3"/>
</dbReference>
<dbReference type="InterPro" id="IPR036236">
    <property type="entry name" value="Znf_C2H2_sf"/>
</dbReference>
<dbReference type="GO" id="GO:0000977">
    <property type="term" value="F:RNA polymerase II transcription regulatory region sequence-specific DNA binding"/>
    <property type="evidence" value="ECO:0007669"/>
    <property type="project" value="TreeGrafter"/>
</dbReference>